<feature type="active site" description="Nucleophile; methyl group acceptor from methylphosphotriester" evidence="13">
    <location>
        <position position="35"/>
    </location>
</feature>
<evidence type="ECO:0000256" key="1">
    <source>
        <dbReference type="ARBA" id="ARBA00001286"/>
    </source>
</evidence>
<gene>
    <name evidence="16" type="ORF">DQQ10_01930</name>
</gene>
<dbReference type="GO" id="GO:0003700">
    <property type="term" value="F:DNA-binding transcription factor activity"/>
    <property type="evidence" value="ECO:0007669"/>
    <property type="project" value="InterPro"/>
</dbReference>
<protein>
    <recommendedName>
        <fullName evidence="12">Methylated-DNA--protein-cysteine methyltransferase</fullName>
        <ecNumber evidence="12">2.1.1.63</ecNumber>
    </recommendedName>
    <alternativeName>
        <fullName evidence="12">6-O-methylguanine-DNA methyltransferase</fullName>
        <shortName evidence="12">MGMT</shortName>
    </alternativeName>
    <alternativeName>
        <fullName evidence="12">O-6-methylguanine-DNA-alkyltransferase</fullName>
    </alternativeName>
</protein>
<evidence type="ECO:0000256" key="12">
    <source>
        <dbReference type="HAMAP-Rule" id="MF_00772"/>
    </source>
</evidence>
<dbReference type="PANTHER" id="PTHR10815:SF5">
    <property type="entry name" value="METHYLATED-DNA--PROTEIN-CYSTEINE METHYLTRANSFERASE"/>
    <property type="match status" value="1"/>
</dbReference>
<evidence type="ECO:0000256" key="5">
    <source>
        <dbReference type="ARBA" id="ARBA00022679"/>
    </source>
</evidence>
<dbReference type="PANTHER" id="PTHR10815">
    <property type="entry name" value="METHYLATED-DNA--PROTEIN-CYSTEINE METHYLTRANSFERASE"/>
    <property type="match status" value="1"/>
</dbReference>
<dbReference type="InterPro" id="IPR014048">
    <property type="entry name" value="MethylDNA_cys_MeTrfase_DNA-bd"/>
</dbReference>
<keyword evidence="9" id="KW-0804">Transcription</keyword>
<dbReference type="OrthoDB" id="9802228at2"/>
<dbReference type="GO" id="GO:0005737">
    <property type="term" value="C:cytoplasm"/>
    <property type="evidence" value="ECO:0007669"/>
    <property type="project" value="UniProtKB-SubCell"/>
</dbReference>
<evidence type="ECO:0000256" key="11">
    <source>
        <dbReference type="ARBA" id="ARBA00049348"/>
    </source>
</evidence>
<comment type="catalytic activity">
    <reaction evidence="1 12">
        <text>a 4-O-methyl-thymidine in DNA + L-cysteinyl-[protein] = a thymidine in DNA + S-methyl-L-cysteinyl-[protein]</text>
        <dbReference type="Rhea" id="RHEA:53428"/>
        <dbReference type="Rhea" id="RHEA-COMP:10131"/>
        <dbReference type="Rhea" id="RHEA-COMP:10132"/>
        <dbReference type="Rhea" id="RHEA-COMP:13555"/>
        <dbReference type="Rhea" id="RHEA-COMP:13556"/>
        <dbReference type="ChEBI" id="CHEBI:29950"/>
        <dbReference type="ChEBI" id="CHEBI:82612"/>
        <dbReference type="ChEBI" id="CHEBI:137386"/>
        <dbReference type="ChEBI" id="CHEBI:137387"/>
        <dbReference type="EC" id="2.1.1.63"/>
    </reaction>
</comment>
<dbReference type="InterPro" id="IPR023546">
    <property type="entry name" value="MGMT"/>
</dbReference>
<feature type="binding site" evidence="14">
    <location>
        <position position="39"/>
    </location>
    <ligand>
        <name>Zn(2+)</name>
        <dbReference type="ChEBI" id="CHEBI:29105"/>
    </ligand>
</feature>
<dbReference type="InterPro" id="IPR009057">
    <property type="entry name" value="Homeodomain-like_sf"/>
</dbReference>
<evidence type="ECO:0000256" key="6">
    <source>
        <dbReference type="ARBA" id="ARBA00022763"/>
    </source>
</evidence>
<dbReference type="Pfam" id="PF01035">
    <property type="entry name" value="DNA_binding_1"/>
    <property type="match status" value="1"/>
</dbReference>
<dbReference type="GO" id="GO:0008270">
    <property type="term" value="F:zinc ion binding"/>
    <property type="evidence" value="ECO:0007669"/>
    <property type="project" value="InterPro"/>
</dbReference>
<dbReference type="FunFam" id="1.10.10.10:FF:000214">
    <property type="entry name" value="Methylated-DNA--protein-cysteine methyltransferase"/>
    <property type="match status" value="1"/>
</dbReference>
<dbReference type="NCBIfam" id="TIGR00589">
    <property type="entry name" value="ogt"/>
    <property type="match status" value="1"/>
</dbReference>
<dbReference type="Pfam" id="PF02870">
    <property type="entry name" value="Methyltransf_1N"/>
    <property type="match status" value="1"/>
</dbReference>
<dbReference type="GO" id="GO:0032259">
    <property type="term" value="P:methylation"/>
    <property type="evidence" value="ECO:0007669"/>
    <property type="project" value="UniProtKB-KW"/>
</dbReference>
<evidence type="ECO:0000313" key="16">
    <source>
        <dbReference type="EMBL" id="RAW02891.1"/>
    </source>
</evidence>
<dbReference type="GO" id="GO:0006307">
    <property type="term" value="P:DNA alkylation repair"/>
    <property type="evidence" value="ECO:0007669"/>
    <property type="project" value="UniProtKB-UniRule"/>
</dbReference>
<evidence type="ECO:0000256" key="9">
    <source>
        <dbReference type="ARBA" id="ARBA00023163"/>
    </source>
</evidence>
<dbReference type="InterPro" id="IPR018060">
    <property type="entry name" value="HTH_AraC"/>
</dbReference>
<keyword evidence="6 12" id="KW-0227">DNA damage</keyword>
<comment type="miscellaneous">
    <text evidence="12">This enzyme catalyzes only one turnover and therefore is not strictly catalytic. According to one definition, an enzyme is a biocatalyst that acts repeatedly and over many reaction cycles.</text>
</comment>
<dbReference type="HAMAP" id="MF_00772">
    <property type="entry name" value="OGT"/>
    <property type="match status" value="1"/>
</dbReference>
<dbReference type="Pfam" id="PF12833">
    <property type="entry name" value="HTH_18"/>
    <property type="match status" value="1"/>
</dbReference>
<comment type="catalytic activity">
    <reaction evidence="11 12">
        <text>a 6-O-methyl-2'-deoxyguanosine in DNA + L-cysteinyl-[protein] = S-methyl-L-cysteinyl-[protein] + a 2'-deoxyguanosine in DNA</text>
        <dbReference type="Rhea" id="RHEA:24000"/>
        <dbReference type="Rhea" id="RHEA-COMP:10131"/>
        <dbReference type="Rhea" id="RHEA-COMP:10132"/>
        <dbReference type="Rhea" id="RHEA-COMP:11367"/>
        <dbReference type="Rhea" id="RHEA-COMP:11368"/>
        <dbReference type="ChEBI" id="CHEBI:29950"/>
        <dbReference type="ChEBI" id="CHEBI:82612"/>
        <dbReference type="ChEBI" id="CHEBI:85445"/>
        <dbReference type="ChEBI" id="CHEBI:85448"/>
        <dbReference type="EC" id="2.1.1.63"/>
    </reaction>
</comment>
<accession>A0A364Y751</accession>
<dbReference type="InterPro" id="IPR036631">
    <property type="entry name" value="MGMT_N_sf"/>
</dbReference>
<name>A0A364Y751_9BACT</name>
<evidence type="ECO:0000256" key="14">
    <source>
        <dbReference type="PIRSR" id="PIRSR000409-3"/>
    </source>
</evidence>
<evidence type="ECO:0000256" key="4">
    <source>
        <dbReference type="ARBA" id="ARBA00022603"/>
    </source>
</evidence>
<evidence type="ECO:0000256" key="2">
    <source>
        <dbReference type="ARBA" id="ARBA00008711"/>
    </source>
</evidence>
<keyword evidence="5 12" id="KW-0808">Transferase</keyword>
<dbReference type="InterPro" id="IPR008332">
    <property type="entry name" value="MethylG_MeTrfase_N"/>
</dbReference>
<feature type="binding site" evidence="14">
    <location>
        <position position="35"/>
    </location>
    <ligand>
        <name>Zn(2+)</name>
        <dbReference type="ChEBI" id="CHEBI:29105"/>
    </ligand>
</feature>
<dbReference type="EMBL" id="QMFY01000001">
    <property type="protein sequence ID" value="RAW02891.1"/>
    <property type="molecule type" value="Genomic_DNA"/>
</dbReference>
<sequence>MTTLTFQQKYDAMYRKDASFDGVFITAVKTTGVFCRPVCTARKPKPENVVFYDTTEEAILHGFRPCQVCKPMLQPDQMPDHIKALVDEIVANPELRLKDGDLKLRNIEPSQLRRWFKKNHNISFQSFQRQLRINNAFTKLHSGESVTASAYDAGYNSLSGFNESFKSIFGEAPTSAKEKSIINIARFTTKLGPMYACATQSGICLLEFTNRRMLEREFNDLKRLLNAVILPGKNIYLAQVEREITEYFNGVRKEFTVSLHTPGTEFQKSVWDTLRRVPYGETRSYKTLASSMNNPNAVRAVASANGFNRVAIIVPCHRIIGENGNLTGYGGGLPRKKWLIDFEREKNQ</sequence>
<dbReference type="RefSeq" id="WP_112745106.1">
    <property type="nucleotide sequence ID" value="NZ_QMFY01000001.1"/>
</dbReference>
<feature type="active site" description="Nucleophile; methyl group acceptor" evidence="12">
    <location>
        <position position="316"/>
    </location>
</feature>
<dbReference type="SUPFAM" id="SSF57884">
    <property type="entry name" value="Ada DNA repair protein, N-terminal domain (N-Ada 10)"/>
    <property type="match status" value="1"/>
</dbReference>
<proteinExistence type="inferred from homology"/>
<keyword evidence="14" id="KW-0479">Metal-binding</keyword>
<evidence type="ECO:0000259" key="15">
    <source>
        <dbReference type="PROSITE" id="PS01124"/>
    </source>
</evidence>
<dbReference type="Proteomes" id="UP000251889">
    <property type="component" value="Unassembled WGS sequence"/>
</dbReference>
<dbReference type="CDD" id="cd06445">
    <property type="entry name" value="ATase"/>
    <property type="match status" value="1"/>
</dbReference>
<comment type="similarity">
    <text evidence="2 12">Belongs to the MGMT family.</text>
</comment>
<evidence type="ECO:0000256" key="10">
    <source>
        <dbReference type="ARBA" id="ARBA00023204"/>
    </source>
</evidence>
<dbReference type="Gene3D" id="1.10.10.10">
    <property type="entry name" value="Winged helix-like DNA-binding domain superfamily/Winged helix DNA-binding domain"/>
    <property type="match status" value="1"/>
</dbReference>
<dbReference type="SUPFAM" id="SSF46689">
    <property type="entry name" value="Homeodomain-like"/>
    <property type="match status" value="1"/>
</dbReference>
<dbReference type="GO" id="GO:0003908">
    <property type="term" value="F:methylated-DNA-[protein]-cysteine S-methyltransferase activity"/>
    <property type="evidence" value="ECO:0007669"/>
    <property type="project" value="UniProtKB-UniRule"/>
</dbReference>
<keyword evidence="10 12" id="KW-0234">DNA repair</keyword>
<comment type="caution">
    <text evidence="16">The sequence shown here is derived from an EMBL/GenBank/DDBJ whole genome shotgun (WGS) entry which is preliminary data.</text>
</comment>
<keyword evidence="3 12" id="KW-0963">Cytoplasm</keyword>
<organism evidence="16 17">
    <name type="scientific">Pseudochryseolinea flava</name>
    <dbReference type="NCBI Taxonomy" id="2059302"/>
    <lineage>
        <taxon>Bacteria</taxon>
        <taxon>Pseudomonadati</taxon>
        <taxon>Bacteroidota</taxon>
        <taxon>Cytophagia</taxon>
        <taxon>Cytophagales</taxon>
        <taxon>Fulvivirgaceae</taxon>
        <taxon>Pseudochryseolinea</taxon>
    </lineage>
</organism>
<keyword evidence="17" id="KW-1185">Reference proteome</keyword>
<feature type="binding site" evidence="14">
    <location>
        <position position="69"/>
    </location>
    <ligand>
        <name>Zn(2+)</name>
        <dbReference type="ChEBI" id="CHEBI:29105"/>
    </ligand>
</feature>
<dbReference type="Gene3D" id="1.10.10.60">
    <property type="entry name" value="Homeodomain-like"/>
    <property type="match status" value="1"/>
</dbReference>
<dbReference type="SMART" id="SM00342">
    <property type="entry name" value="HTH_ARAC"/>
    <property type="match status" value="1"/>
</dbReference>
<comment type="subcellular location">
    <subcellularLocation>
        <location evidence="12">Cytoplasm</location>
    </subcellularLocation>
</comment>
<dbReference type="AlphaFoldDB" id="A0A364Y751"/>
<dbReference type="PROSITE" id="PS00374">
    <property type="entry name" value="MGMT"/>
    <property type="match status" value="1"/>
</dbReference>
<keyword evidence="4 12" id="KW-0489">Methyltransferase</keyword>
<dbReference type="InterPro" id="IPR016221">
    <property type="entry name" value="Bifunct_regulatory_prot_Ada"/>
</dbReference>
<evidence type="ECO:0000256" key="8">
    <source>
        <dbReference type="ARBA" id="ARBA00023159"/>
    </source>
</evidence>
<dbReference type="InterPro" id="IPR001497">
    <property type="entry name" value="MethylDNA_cys_MeTrfase_AS"/>
</dbReference>
<dbReference type="PROSITE" id="PS01124">
    <property type="entry name" value="HTH_ARAC_FAMILY_2"/>
    <property type="match status" value="1"/>
</dbReference>
<dbReference type="Gene3D" id="3.40.10.10">
    <property type="entry name" value="DNA Methylphosphotriester Repair Domain"/>
    <property type="match status" value="1"/>
</dbReference>
<dbReference type="InterPro" id="IPR035451">
    <property type="entry name" value="Ada-like_dom_sf"/>
</dbReference>
<reference evidence="16 17" key="1">
    <citation type="submission" date="2018-06" db="EMBL/GenBank/DDBJ databases">
        <title>Chryseolinea flavus sp. nov., a member of the phylum Bacteroidetes isolated from soil.</title>
        <authorList>
            <person name="Li Y."/>
            <person name="Wang J."/>
        </authorList>
    </citation>
    <scope>NUCLEOTIDE SEQUENCE [LARGE SCALE GENOMIC DNA]</scope>
    <source>
        <strain evidence="16 17">SDU1-6</strain>
    </source>
</reference>
<evidence type="ECO:0000256" key="3">
    <source>
        <dbReference type="ARBA" id="ARBA00022490"/>
    </source>
</evidence>
<dbReference type="GO" id="GO:0043565">
    <property type="term" value="F:sequence-specific DNA binding"/>
    <property type="evidence" value="ECO:0007669"/>
    <property type="project" value="InterPro"/>
</dbReference>
<dbReference type="InterPro" id="IPR004026">
    <property type="entry name" value="Ada_DNA_repair_Zn-bd"/>
</dbReference>
<dbReference type="EC" id="2.1.1.63" evidence="12"/>
<dbReference type="PIRSF" id="PIRSF000409">
    <property type="entry name" value="Ada"/>
    <property type="match status" value="1"/>
</dbReference>
<evidence type="ECO:0000313" key="17">
    <source>
        <dbReference type="Proteomes" id="UP000251889"/>
    </source>
</evidence>
<keyword evidence="8" id="KW-0010">Activator</keyword>
<dbReference type="InterPro" id="IPR036388">
    <property type="entry name" value="WH-like_DNA-bd_sf"/>
</dbReference>
<dbReference type="Gene3D" id="3.30.160.70">
    <property type="entry name" value="Methylated DNA-protein cysteine methyltransferase domain"/>
    <property type="match status" value="1"/>
</dbReference>
<keyword evidence="7" id="KW-0805">Transcription regulation</keyword>
<evidence type="ECO:0000256" key="13">
    <source>
        <dbReference type="PIRSR" id="PIRSR000409-1"/>
    </source>
</evidence>
<feature type="domain" description="HTH araC/xylS-type" evidence="15">
    <location>
        <begin position="106"/>
        <end position="179"/>
    </location>
</feature>
<comment type="cofactor">
    <cofactor evidence="14">
        <name>Zn(2+)</name>
        <dbReference type="ChEBI" id="CHEBI:29105"/>
    </cofactor>
    <text evidence="14">Binds 1 zinc ion per subunit.</text>
</comment>
<dbReference type="Pfam" id="PF02805">
    <property type="entry name" value="Ada_Zn_binding"/>
    <property type="match status" value="1"/>
</dbReference>
<feature type="binding site" evidence="14">
    <location>
        <position position="66"/>
    </location>
    <ligand>
        <name>Zn(2+)</name>
        <dbReference type="ChEBI" id="CHEBI:29105"/>
    </ligand>
</feature>
<evidence type="ECO:0000256" key="7">
    <source>
        <dbReference type="ARBA" id="ARBA00023015"/>
    </source>
</evidence>
<keyword evidence="14" id="KW-0862">Zinc</keyword>
<dbReference type="InterPro" id="IPR036217">
    <property type="entry name" value="MethylDNA_cys_MeTrfase_DNAb"/>
</dbReference>
<comment type="function">
    <text evidence="12">Involved in the cellular defense against the biological effects of O6-methylguanine (O6-MeG) and O4-methylthymine (O4-MeT) in DNA. Repairs the methylated nucleobase in DNA by stoichiometrically transferring the methyl group to a cysteine residue in the enzyme. This is a suicide reaction: the enzyme is irreversibly inactivated.</text>
</comment>
<dbReference type="SUPFAM" id="SSF46767">
    <property type="entry name" value="Methylated DNA-protein cysteine methyltransferase, C-terminal domain"/>
    <property type="match status" value="1"/>
</dbReference>
<dbReference type="SUPFAM" id="SSF53155">
    <property type="entry name" value="Methylated DNA-protein cysteine methyltransferase domain"/>
    <property type="match status" value="1"/>
</dbReference>
<feature type="active site" description="Nucleophile; methyl group acceptor from either O6-methylguanine or O4-methylthymine" evidence="13">
    <location>
        <position position="316"/>
    </location>
</feature>